<dbReference type="GO" id="GO:0001228">
    <property type="term" value="F:DNA-binding transcription activator activity, RNA polymerase II-specific"/>
    <property type="evidence" value="ECO:0007669"/>
    <property type="project" value="TreeGrafter"/>
</dbReference>
<protein>
    <recommendedName>
        <fullName evidence="5">BZIP domain-containing protein</fullName>
    </recommendedName>
</protein>
<dbReference type="CDD" id="cd14688">
    <property type="entry name" value="bZIP_YAP"/>
    <property type="match status" value="1"/>
</dbReference>
<feature type="compositionally biased region" description="Polar residues" evidence="4">
    <location>
        <begin position="377"/>
        <end position="395"/>
    </location>
</feature>
<dbReference type="InterPro" id="IPR004827">
    <property type="entry name" value="bZIP"/>
</dbReference>
<dbReference type="SUPFAM" id="SSF57959">
    <property type="entry name" value="Leucine zipper domain"/>
    <property type="match status" value="1"/>
</dbReference>
<dbReference type="PANTHER" id="PTHR40621">
    <property type="entry name" value="TRANSCRIPTION FACTOR KAPC-RELATED"/>
    <property type="match status" value="1"/>
</dbReference>
<keyword evidence="3" id="KW-0539">Nucleus</keyword>
<dbReference type="InterPro" id="IPR013910">
    <property type="entry name" value="TF_PAP1"/>
</dbReference>
<dbReference type="Gene3D" id="1.20.5.170">
    <property type="match status" value="1"/>
</dbReference>
<sequence>MAGKVKRKYLDDSLYGPPTETKRFASPEPDDPSRQDRKAQNRAAQRAFRERKERYVKDLETRIKQLERSQMRDMLEKKALKAMVEKLEAQNDLIASSLGGCKPSTDCGCCPPKRLHTETEAENFEALVNAEKGFVDLVKFGIDTNRFDDYAGLLAMEKIGSLWTPDTPPLSPGDRRRAGTSKKRSSEDYPQVDGSPEGIVREETDGPPQYKTTFEYMRLNDTADHSQPQSSPIPQELRSKFGATIRDPRTFCERLHDFVCSSAFDELMNEPIFDEDGGLDLEHANKPARFLNATCENGDMVIQDLDGYYNLTKDGLTKTQMPPQPEPTQVDEDGDRFATCDALIIPEEGGEPVLICHPRWDTKKGKSSILSQLPALAQSNSGKSPESSAANSPKSTAPHMLTCRAVWLRVTSHPNFDFADVDDLCDALVTKAKCTGVGPVIAEDDLAEVLEKMSLNSFVKLESEPPVY</sequence>
<dbReference type="OrthoDB" id="2593073at2759"/>
<dbReference type="SMART" id="SM00338">
    <property type="entry name" value="BRLZ"/>
    <property type="match status" value="1"/>
</dbReference>
<dbReference type="Gene3D" id="1.10.238.100">
    <property type="entry name" value="YAP1 redox domain. Chain B"/>
    <property type="match status" value="1"/>
</dbReference>
<dbReference type="PANTHER" id="PTHR40621:SF6">
    <property type="entry name" value="AP-1-LIKE TRANSCRIPTION FACTOR YAP1-RELATED"/>
    <property type="match status" value="1"/>
</dbReference>
<dbReference type="EMBL" id="MVBO01000007">
    <property type="protein sequence ID" value="OZJ06054.1"/>
    <property type="molecule type" value="Genomic_DNA"/>
</dbReference>
<comment type="caution">
    <text evidence="6">The sequence shown here is derived from an EMBL/GenBank/DDBJ whole genome shotgun (WGS) entry which is preliminary data.</text>
</comment>
<dbReference type="GO" id="GO:0005737">
    <property type="term" value="C:cytoplasm"/>
    <property type="evidence" value="ECO:0007669"/>
    <property type="project" value="UniProtKB-SubCell"/>
</dbReference>
<feature type="compositionally biased region" description="Basic and acidic residues" evidence="4">
    <location>
        <begin position="20"/>
        <end position="39"/>
    </location>
</feature>
<dbReference type="Proteomes" id="UP000242875">
    <property type="component" value="Unassembled WGS sequence"/>
</dbReference>
<organism evidence="6 7">
    <name type="scientific">Bifiguratus adelaidae</name>
    <dbReference type="NCBI Taxonomy" id="1938954"/>
    <lineage>
        <taxon>Eukaryota</taxon>
        <taxon>Fungi</taxon>
        <taxon>Fungi incertae sedis</taxon>
        <taxon>Mucoromycota</taxon>
        <taxon>Mucoromycotina</taxon>
        <taxon>Endogonomycetes</taxon>
        <taxon>Endogonales</taxon>
        <taxon>Endogonales incertae sedis</taxon>
        <taxon>Bifiguratus</taxon>
    </lineage>
</organism>
<evidence type="ECO:0000256" key="1">
    <source>
        <dbReference type="ARBA" id="ARBA00004123"/>
    </source>
</evidence>
<keyword evidence="7" id="KW-1185">Reference proteome</keyword>
<evidence type="ECO:0000313" key="7">
    <source>
        <dbReference type="Proteomes" id="UP000242875"/>
    </source>
</evidence>
<dbReference type="PROSITE" id="PS00036">
    <property type="entry name" value="BZIP_BASIC"/>
    <property type="match status" value="1"/>
</dbReference>
<feature type="region of interest" description="Disordered" evidence="4">
    <location>
        <begin position="161"/>
        <end position="210"/>
    </location>
</feature>
<dbReference type="InterPro" id="IPR050936">
    <property type="entry name" value="AP-1-like"/>
</dbReference>
<dbReference type="GO" id="GO:0033554">
    <property type="term" value="P:cellular response to stress"/>
    <property type="evidence" value="ECO:0007669"/>
    <property type="project" value="UniProtKB-ARBA"/>
</dbReference>
<gene>
    <name evidence="6" type="ORF">BZG36_01164</name>
</gene>
<evidence type="ECO:0000259" key="5">
    <source>
        <dbReference type="PROSITE" id="PS50217"/>
    </source>
</evidence>
<dbReference type="GO" id="GO:0090575">
    <property type="term" value="C:RNA polymerase II transcription regulator complex"/>
    <property type="evidence" value="ECO:0007669"/>
    <property type="project" value="TreeGrafter"/>
</dbReference>
<evidence type="ECO:0000256" key="4">
    <source>
        <dbReference type="SAM" id="MobiDB-lite"/>
    </source>
</evidence>
<evidence type="ECO:0000256" key="2">
    <source>
        <dbReference type="ARBA" id="ARBA00004496"/>
    </source>
</evidence>
<reference evidence="6 7" key="1">
    <citation type="journal article" date="2017" name="Mycologia">
        <title>Bifiguratus adelaidae, gen. et sp. nov., a new member of Mucoromycotina in endophytic and soil-dwelling habitats.</title>
        <authorList>
            <person name="Torres-Cruz T.J."/>
            <person name="Billingsley Tobias T.L."/>
            <person name="Almatruk M."/>
            <person name="Hesse C."/>
            <person name="Kuske C.R."/>
            <person name="Desiro A."/>
            <person name="Benucci G.M."/>
            <person name="Bonito G."/>
            <person name="Stajich J.E."/>
            <person name="Dunlap C."/>
            <person name="Arnold A.E."/>
            <person name="Porras-Alfaro A."/>
        </authorList>
    </citation>
    <scope>NUCLEOTIDE SEQUENCE [LARGE SCALE GENOMIC DNA]</scope>
    <source>
        <strain evidence="6 7">AZ0501</strain>
    </source>
</reference>
<accession>A0A261Y6E0</accession>
<comment type="subcellular location">
    <subcellularLocation>
        <location evidence="2">Cytoplasm</location>
    </subcellularLocation>
    <subcellularLocation>
        <location evidence="1">Nucleus</location>
    </subcellularLocation>
</comment>
<name>A0A261Y6E0_9FUNG</name>
<dbReference type="PROSITE" id="PS50217">
    <property type="entry name" value="BZIP"/>
    <property type="match status" value="1"/>
</dbReference>
<dbReference type="InterPro" id="IPR023167">
    <property type="entry name" value="Yap1_redox_dom_sf"/>
</dbReference>
<dbReference type="SUPFAM" id="SSF111430">
    <property type="entry name" value="YAP1 redox domain"/>
    <property type="match status" value="1"/>
</dbReference>
<feature type="region of interest" description="Disordered" evidence="4">
    <location>
        <begin position="1"/>
        <end position="51"/>
    </location>
</feature>
<feature type="domain" description="BZIP" evidence="5">
    <location>
        <begin position="31"/>
        <end position="94"/>
    </location>
</feature>
<dbReference type="InterPro" id="IPR046347">
    <property type="entry name" value="bZIP_sf"/>
</dbReference>
<proteinExistence type="predicted"/>
<dbReference type="AlphaFoldDB" id="A0A261Y6E0"/>
<evidence type="ECO:0000256" key="3">
    <source>
        <dbReference type="ARBA" id="ARBA00023242"/>
    </source>
</evidence>
<dbReference type="Pfam" id="PF08601">
    <property type="entry name" value="PAP1"/>
    <property type="match status" value="1"/>
</dbReference>
<evidence type="ECO:0000313" key="6">
    <source>
        <dbReference type="EMBL" id="OZJ06054.1"/>
    </source>
</evidence>
<feature type="region of interest" description="Disordered" evidence="4">
    <location>
        <begin position="377"/>
        <end position="396"/>
    </location>
</feature>
<dbReference type="GO" id="GO:0000976">
    <property type="term" value="F:transcription cis-regulatory region binding"/>
    <property type="evidence" value="ECO:0007669"/>
    <property type="project" value="InterPro"/>
</dbReference>
<dbReference type="Pfam" id="PF00170">
    <property type="entry name" value="bZIP_1"/>
    <property type="match status" value="1"/>
</dbReference>